<feature type="domain" description="Right handed beta helix" evidence="3">
    <location>
        <begin position="211"/>
        <end position="352"/>
    </location>
</feature>
<gene>
    <name evidence="4" type="ORF">CLV92_11811</name>
</gene>
<name>A0A2S6ICM3_9ACTN</name>
<sequence>MRPSLRIASLALVAASCLPLVPTAAAATTAPAVLYGGATLGGTVVAGGLVDVVAPGAVRVKFYLDGDYRAVDVTAPFQWKLSAPAGSHVLRIRSYDAQRNSTTTEVRFTVGSTAIAPAPTPTPTPTPTPVAPAPAPAPVDGASSRTVRTVEEIRNAVATAKPGDVITVADGEYTIRPRLVVSANGTAAAPITLRGSRAAVIRSTSTGGDYGMHVTGDHWRIEGLTVAHATKGIVLDQSVGTVIDRVEVHDIGHEGVHFRWCSSDGKLINSYVHDTGRTNAGYGEGVYVGSANSNWSKYACVDGRDNSERVLIENNVFRNIAAEGADLKEGTESGTLRGNLFDNVGFSGANSADSAVDAKGNGWLIERNTVRNGTGSFLDGYQTHSVYTGYGVGNVFRGNTVEGRVPGWGFGIYPARSNTVACDNSAPQAAKGLASVPCS</sequence>
<dbReference type="SUPFAM" id="SSF51126">
    <property type="entry name" value="Pectin lyase-like"/>
    <property type="match status" value="1"/>
</dbReference>
<dbReference type="InterPro" id="IPR011050">
    <property type="entry name" value="Pectin_lyase_fold/virulence"/>
</dbReference>
<feature type="signal peptide" evidence="2">
    <location>
        <begin position="1"/>
        <end position="26"/>
    </location>
</feature>
<dbReference type="Pfam" id="PF13229">
    <property type="entry name" value="Beta_helix"/>
    <property type="match status" value="1"/>
</dbReference>
<dbReference type="OrthoDB" id="264773at2"/>
<proteinExistence type="predicted"/>
<dbReference type="SMART" id="SM00710">
    <property type="entry name" value="PbH1"/>
    <property type="match status" value="7"/>
</dbReference>
<comment type="caution">
    <text evidence="4">The sequence shown here is derived from an EMBL/GenBank/DDBJ whole genome shotgun (WGS) entry which is preliminary data.</text>
</comment>
<evidence type="ECO:0000256" key="2">
    <source>
        <dbReference type="SAM" id="SignalP"/>
    </source>
</evidence>
<accession>A0A2S6ICM3</accession>
<evidence type="ECO:0000259" key="3">
    <source>
        <dbReference type="Pfam" id="PF13229"/>
    </source>
</evidence>
<evidence type="ECO:0000313" key="4">
    <source>
        <dbReference type="EMBL" id="PPK91972.1"/>
    </source>
</evidence>
<dbReference type="InterPro" id="IPR012334">
    <property type="entry name" value="Pectin_lyas_fold"/>
</dbReference>
<organism evidence="4 5">
    <name type="scientific">Kineococcus xinjiangensis</name>
    <dbReference type="NCBI Taxonomy" id="512762"/>
    <lineage>
        <taxon>Bacteria</taxon>
        <taxon>Bacillati</taxon>
        <taxon>Actinomycetota</taxon>
        <taxon>Actinomycetes</taxon>
        <taxon>Kineosporiales</taxon>
        <taxon>Kineosporiaceae</taxon>
        <taxon>Kineococcus</taxon>
    </lineage>
</organism>
<dbReference type="InterPro" id="IPR013783">
    <property type="entry name" value="Ig-like_fold"/>
</dbReference>
<dbReference type="InterPro" id="IPR039448">
    <property type="entry name" value="Beta_helix"/>
</dbReference>
<keyword evidence="5" id="KW-1185">Reference proteome</keyword>
<dbReference type="InterPro" id="IPR006626">
    <property type="entry name" value="PbH1"/>
</dbReference>
<feature type="region of interest" description="Disordered" evidence="1">
    <location>
        <begin position="114"/>
        <end position="144"/>
    </location>
</feature>
<protein>
    <submittedName>
        <fullName evidence="4">Chondroitinase B-like protein</fullName>
    </submittedName>
</protein>
<dbReference type="Gene3D" id="2.160.20.10">
    <property type="entry name" value="Single-stranded right-handed beta-helix, Pectin lyase-like"/>
    <property type="match status" value="1"/>
</dbReference>
<dbReference type="Gene3D" id="2.60.40.10">
    <property type="entry name" value="Immunoglobulins"/>
    <property type="match status" value="1"/>
</dbReference>
<feature type="compositionally biased region" description="Pro residues" evidence="1">
    <location>
        <begin position="118"/>
        <end position="137"/>
    </location>
</feature>
<dbReference type="Proteomes" id="UP000239485">
    <property type="component" value="Unassembled WGS sequence"/>
</dbReference>
<keyword evidence="2" id="KW-0732">Signal</keyword>
<dbReference type="RefSeq" id="WP_104435396.1">
    <property type="nucleotide sequence ID" value="NZ_PTJD01000018.1"/>
</dbReference>
<evidence type="ECO:0000256" key="1">
    <source>
        <dbReference type="SAM" id="MobiDB-lite"/>
    </source>
</evidence>
<feature type="chain" id="PRO_5038902831" evidence="2">
    <location>
        <begin position="27"/>
        <end position="439"/>
    </location>
</feature>
<reference evidence="4 5" key="1">
    <citation type="submission" date="2018-02" db="EMBL/GenBank/DDBJ databases">
        <title>Genomic Encyclopedia of Archaeal and Bacterial Type Strains, Phase II (KMG-II): from individual species to whole genera.</title>
        <authorList>
            <person name="Goeker M."/>
        </authorList>
    </citation>
    <scope>NUCLEOTIDE SEQUENCE [LARGE SCALE GENOMIC DNA]</scope>
    <source>
        <strain evidence="4 5">DSM 22857</strain>
    </source>
</reference>
<evidence type="ECO:0000313" key="5">
    <source>
        <dbReference type="Proteomes" id="UP000239485"/>
    </source>
</evidence>
<dbReference type="GO" id="GO:0005975">
    <property type="term" value="P:carbohydrate metabolic process"/>
    <property type="evidence" value="ECO:0007669"/>
    <property type="project" value="UniProtKB-ARBA"/>
</dbReference>
<dbReference type="PROSITE" id="PS51257">
    <property type="entry name" value="PROKAR_LIPOPROTEIN"/>
    <property type="match status" value="1"/>
</dbReference>
<dbReference type="AlphaFoldDB" id="A0A2S6ICM3"/>
<dbReference type="EMBL" id="PTJD01000018">
    <property type="protein sequence ID" value="PPK91972.1"/>
    <property type="molecule type" value="Genomic_DNA"/>
</dbReference>